<keyword evidence="2" id="KW-0378">Hydrolase</keyword>
<evidence type="ECO:0000259" key="1">
    <source>
        <dbReference type="Pfam" id="PF01261"/>
    </source>
</evidence>
<keyword evidence="3" id="KW-1185">Reference proteome</keyword>
<dbReference type="PANTHER" id="PTHR12110">
    <property type="entry name" value="HYDROXYPYRUVATE ISOMERASE"/>
    <property type="match status" value="1"/>
</dbReference>
<dbReference type="EMBL" id="MZGS01000027">
    <property type="protein sequence ID" value="PWB85508.1"/>
    <property type="molecule type" value="Genomic_DNA"/>
</dbReference>
<comment type="caution">
    <text evidence="2">The sequence shown here is derived from an EMBL/GenBank/DDBJ whole genome shotgun (WGS) entry which is preliminary data.</text>
</comment>
<keyword evidence="2" id="KW-0540">Nuclease</keyword>
<evidence type="ECO:0000313" key="2">
    <source>
        <dbReference type="EMBL" id="PWB85508.1"/>
    </source>
</evidence>
<proteinExistence type="predicted"/>
<keyword evidence="2" id="KW-0255">Endonuclease</keyword>
<dbReference type="SUPFAM" id="SSF51658">
    <property type="entry name" value="Xylose isomerase-like"/>
    <property type="match status" value="1"/>
</dbReference>
<dbReference type="PANTHER" id="PTHR12110:SF21">
    <property type="entry name" value="XYLOSE ISOMERASE-LIKE TIM BARREL DOMAIN-CONTAINING PROTEIN"/>
    <property type="match status" value="1"/>
</dbReference>
<dbReference type="Proteomes" id="UP000251717">
    <property type="component" value="Unassembled WGS sequence"/>
</dbReference>
<dbReference type="Pfam" id="PF01261">
    <property type="entry name" value="AP_endonuc_2"/>
    <property type="match status" value="1"/>
</dbReference>
<dbReference type="AlphaFoldDB" id="A0A315XKT7"/>
<feature type="domain" description="Xylose isomerase-like TIM barrel" evidence="1">
    <location>
        <begin position="44"/>
        <end position="245"/>
    </location>
</feature>
<protein>
    <submittedName>
        <fullName evidence="2">Endonuclease 4</fullName>
        <ecNumber evidence="2">3.1.21.2</ecNumber>
    </submittedName>
</protein>
<dbReference type="InterPro" id="IPR013022">
    <property type="entry name" value="Xyl_isomerase-like_TIM-brl"/>
</dbReference>
<dbReference type="OrthoDB" id="372143at2157"/>
<sequence>MKIGASTLAGIDDSLENALEFIEGLGIDYAEIVHQFPTEHINPETLESYSLKYTIHAPFMDVNIASPQDQSRLNSIEQVKSSIDLANKIDAEAVVIHPGLISFLANKYFRKEVFEIANASMIELGAYGDDLGVLTTFENMPAFESMIYENMDELNEFLTDNNLYMTLDVGHANHVGYSADDMIFDCIKHVHMHDNFGDDDAHLPLGEGSIDLKRVVNNLESKKYDGIYILEVNDYDSIKKSNEYMKENF</sequence>
<dbReference type="InterPro" id="IPR036237">
    <property type="entry name" value="Xyl_isomerase-like_sf"/>
</dbReference>
<name>A0A315XKT7_9EURY</name>
<dbReference type="Gene3D" id="3.20.20.150">
    <property type="entry name" value="Divalent-metal-dependent TIM barrel enzymes"/>
    <property type="match status" value="1"/>
</dbReference>
<dbReference type="InterPro" id="IPR050312">
    <property type="entry name" value="IolE/XylAMocC-like"/>
</dbReference>
<dbReference type="GO" id="GO:0008833">
    <property type="term" value="F:deoxyribonuclease IV (phage-T4-induced) activity"/>
    <property type="evidence" value="ECO:0007669"/>
    <property type="project" value="UniProtKB-EC"/>
</dbReference>
<dbReference type="RefSeq" id="WP_116592678.1">
    <property type="nucleotide sequence ID" value="NZ_MZGS01000027.1"/>
</dbReference>
<organism evidence="2 3">
    <name type="scientific">Methanobrevibacter thaueri</name>
    <dbReference type="NCBI Taxonomy" id="190975"/>
    <lineage>
        <taxon>Archaea</taxon>
        <taxon>Methanobacteriati</taxon>
        <taxon>Methanobacteriota</taxon>
        <taxon>Methanomada group</taxon>
        <taxon>Methanobacteria</taxon>
        <taxon>Methanobacteriales</taxon>
        <taxon>Methanobacteriaceae</taxon>
        <taxon>Methanobrevibacter</taxon>
    </lineage>
</organism>
<reference evidence="2 3" key="1">
    <citation type="submission" date="2017-03" db="EMBL/GenBank/DDBJ databases">
        <title>Genome sequence of Methanobrevibacter thaueri.</title>
        <authorList>
            <person name="Poehlein A."/>
            <person name="Seedorf H."/>
            <person name="Daniel R."/>
        </authorList>
    </citation>
    <scope>NUCLEOTIDE SEQUENCE [LARGE SCALE GENOMIC DNA]</scope>
    <source>
        <strain evidence="2 3">DSM 11995</strain>
    </source>
</reference>
<accession>A0A315XKT7</accession>
<dbReference type="EC" id="3.1.21.2" evidence="2"/>
<gene>
    <name evidence="2" type="primary">nfo_2</name>
    <name evidence="2" type="ORF">MBBTH_17720</name>
</gene>
<evidence type="ECO:0000313" key="3">
    <source>
        <dbReference type="Proteomes" id="UP000251717"/>
    </source>
</evidence>